<proteinExistence type="inferred from homology"/>
<dbReference type="PANTHER" id="PTHR36349:SF2">
    <property type="entry name" value="PROTEIN CLAVATA 3"/>
    <property type="match status" value="1"/>
</dbReference>
<dbReference type="GO" id="GO:0033612">
    <property type="term" value="F:receptor serine/threonine kinase binding"/>
    <property type="evidence" value="ECO:0007669"/>
    <property type="project" value="InterPro"/>
</dbReference>
<evidence type="ECO:0000256" key="6">
    <source>
        <dbReference type="SAM" id="MobiDB-lite"/>
    </source>
</evidence>
<evidence type="ECO:0000256" key="1">
    <source>
        <dbReference type="ARBA" id="ARBA00004613"/>
    </source>
</evidence>
<dbReference type="OrthoDB" id="1862509at2759"/>
<protein>
    <submittedName>
        <fullName evidence="9">Protein CLAVATA 3</fullName>
    </submittedName>
</protein>
<dbReference type="Gramene" id="SIN_1010607.t">
    <property type="protein sequence ID" value="SIN_1010607.t"/>
    <property type="gene ID" value="SIN_1010607"/>
</dbReference>
<reference evidence="9" key="1">
    <citation type="submission" date="2025-08" db="UniProtKB">
        <authorList>
            <consortium name="RefSeq"/>
        </authorList>
    </citation>
    <scope>IDENTIFICATION</scope>
</reference>
<dbReference type="InterPro" id="IPR044962">
    <property type="entry name" value="CLV3/ESR"/>
</dbReference>
<keyword evidence="5" id="KW-0221">Differentiation</keyword>
<dbReference type="PANTHER" id="PTHR36349">
    <property type="entry name" value="PROTEIN CLAVATA 3"/>
    <property type="match status" value="1"/>
</dbReference>
<dbReference type="Proteomes" id="UP000504604">
    <property type="component" value="Linkage group LG9"/>
</dbReference>
<feature type="region of interest" description="Disordered" evidence="6">
    <location>
        <begin position="53"/>
        <end position="92"/>
    </location>
</feature>
<comment type="similarity">
    <text evidence="2">Belongs to the CLV3/ESR signal peptide family.</text>
</comment>
<dbReference type="RefSeq" id="XP_011088962.1">
    <property type="nucleotide sequence ID" value="XM_011090660.2"/>
</dbReference>
<organism evidence="8 9">
    <name type="scientific">Sesamum indicum</name>
    <name type="common">Oriental sesame</name>
    <name type="synonym">Sesamum orientale</name>
    <dbReference type="NCBI Taxonomy" id="4182"/>
    <lineage>
        <taxon>Eukaryota</taxon>
        <taxon>Viridiplantae</taxon>
        <taxon>Streptophyta</taxon>
        <taxon>Embryophyta</taxon>
        <taxon>Tracheophyta</taxon>
        <taxon>Spermatophyta</taxon>
        <taxon>Magnoliopsida</taxon>
        <taxon>eudicotyledons</taxon>
        <taxon>Gunneridae</taxon>
        <taxon>Pentapetalae</taxon>
        <taxon>asterids</taxon>
        <taxon>lamiids</taxon>
        <taxon>Lamiales</taxon>
        <taxon>Pedaliaceae</taxon>
        <taxon>Sesamum</taxon>
    </lineage>
</organism>
<keyword evidence="4 7" id="KW-0732">Signal</keyword>
<sequence length="92" mass="10302">MAKTSKSSGLIICLLLLVLLLYIQPSECRISGDSFGLIHRKLFLEMKQMGLKNGAPKLGNEEMPEDWELRRVPAGPDPLHHNGQDPKKPRTP</sequence>
<evidence type="ECO:0000256" key="2">
    <source>
        <dbReference type="ARBA" id="ARBA00005416"/>
    </source>
</evidence>
<keyword evidence="8" id="KW-1185">Reference proteome</keyword>
<dbReference type="KEGG" id="sind:105170063"/>
<evidence type="ECO:0000313" key="9">
    <source>
        <dbReference type="RefSeq" id="XP_011088962.1"/>
    </source>
</evidence>
<evidence type="ECO:0000256" key="7">
    <source>
        <dbReference type="SAM" id="SignalP"/>
    </source>
</evidence>
<gene>
    <name evidence="9" type="primary">LOC105170063</name>
</gene>
<feature type="signal peptide" evidence="7">
    <location>
        <begin position="1"/>
        <end position="28"/>
    </location>
</feature>
<dbReference type="GO" id="GO:0005576">
    <property type="term" value="C:extracellular region"/>
    <property type="evidence" value="ECO:0007669"/>
    <property type="project" value="UniProtKB-SubCell"/>
</dbReference>
<evidence type="ECO:0000256" key="5">
    <source>
        <dbReference type="ARBA" id="ARBA00022782"/>
    </source>
</evidence>
<dbReference type="AlphaFoldDB" id="A0A6I9U546"/>
<evidence type="ECO:0000256" key="3">
    <source>
        <dbReference type="ARBA" id="ARBA00022525"/>
    </source>
</evidence>
<name>A0A6I9U546_SESIN</name>
<dbReference type="GeneID" id="105170063"/>
<comment type="subcellular location">
    <subcellularLocation>
        <location evidence="1">Secreted</location>
    </subcellularLocation>
</comment>
<keyword evidence="3" id="KW-0964">Secreted</keyword>
<accession>A0A6I9U546</accession>
<dbReference type="GO" id="GO:0030154">
    <property type="term" value="P:cell differentiation"/>
    <property type="evidence" value="ECO:0007669"/>
    <property type="project" value="UniProtKB-KW"/>
</dbReference>
<evidence type="ECO:0000256" key="4">
    <source>
        <dbReference type="ARBA" id="ARBA00022729"/>
    </source>
</evidence>
<feature type="compositionally biased region" description="Basic and acidic residues" evidence="6">
    <location>
        <begin position="78"/>
        <end position="92"/>
    </location>
</feature>
<feature type="chain" id="PRO_5027094686" evidence="7">
    <location>
        <begin position="29"/>
        <end position="92"/>
    </location>
</feature>
<evidence type="ECO:0000313" key="8">
    <source>
        <dbReference type="Proteomes" id="UP000504604"/>
    </source>
</evidence>
<dbReference type="InParanoid" id="A0A6I9U546"/>